<dbReference type="GO" id="GO:0003700">
    <property type="term" value="F:DNA-binding transcription factor activity"/>
    <property type="evidence" value="ECO:0007669"/>
    <property type="project" value="InterPro"/>
</dbReference>
<dbReference type="PANTHER" id="PTHR47693">
    <property type="entry name" value="BZIP TRANSCRIPTION FACTOR RISBZ3-RELATED"/>
    <property type="match status" value="1"/>
</dbReference>
<gene>
    <name evidence="9" type="ORF">RJ639_013498</name>
</gene>
<keyword evidence="10" id="KW-1185">Reference proteome</keyword>
<feature type="coiled-coil region" evidence="6">
    <location>
        <begin position="184"/>
        <end position="253"/>
    </location>
</feature>
<protein>
    <recommendedName>
        <fullName evidence="8">BZIP domain-containing protein</fullName>
    </recommendedName>
</protein>
<dbReference type="AlphaFoldDB" id="A0AA88VI29"/>
<keyword evidence="4" id="KW-0804">Transcription</keyword>
<dbReference type="PANTHER" id="PTHR47693:SF1">
    <property type="entry name" value="BZIP TRANSCRIPTION FACTOR RISBZ3"/>
    <property type="match status" value="1"/>
</dbReference>
<dbReference type="PROSITE" id="PS00036">
    <property type="entry name" value="BZIP_BASIC"/>
    <property type="match status" value="1"/>
</dbReference>
<feature type="domain" description="BZIP" evidence="8">
    <location>
        <begin position="173"/>
        <end position="236"/>
    </location>
</feature>
<comment type="caution">
    <text evidence="9">The sequence shown here is derived from an EMBL/GenBank/DDBJ whole genome shotgun (WGS) entry which is preliminary data.</text>
</comment>
<feature type="region of interest" description="Disordered" evidence="7">
    <location>
        <begin position="128"/>
        <end position="172"/>
    </location>
</feature>
<keyword evidence="2" id="KW-0805">Transcription regulation</keyword>
<evidence type="ECO:0000313" key="9">
    <source>
        <dbReference type="EMBL" id="KAK3007533.1"/>
    </source>
</evidence>
<name>A0AA88VI29_9ASTE</name>
<keyword evidence="6" id="KW-0175">Coiled coil</keyword>
<keyword evidence="5" id="KW-0539">Nucleus</keyword>
<accession>A0AA88VI29</accession>
<dbReference type="InterPro" id="IPR044168">
    <property type="entry name" value="RISBZ3/4/5"/>
</dbReference>
<organism evidence="9 10">
    <name type="scientific">Escallonia herrerae</name>
    <dbReference type="NCBI Taxonomy" id="1293975"/>
    <lineage>
        <taxon>Eukaryota</taxon>
        <taxon>Viridiplantae</taxon>
        <taxon>Streptophyta</taxon>
        <taxon>Embryophyta</taxon>
        <taxon>Tracheophyta</taxon>
        <taxon>Spermatophyta</taxon>
        <taxon>Magnoliopsida</taxon>
        <taxon>eudicotyledons</taxon>
        <taxon>Gunneridae</taxon>
        <taxon>Pentapetalae</taxon>
        <taxon>asterids</taxon>
        <taxon>campanulids</taxon>
        <taxon>Escalloniales</taxon>
        <taxon>Escalloniaceae</taxon>
        <taxon>Escallonia</taxon>
    </lineage>
</organism>
<dbReference type="InterPro" id="IPR045314">
    <property type="entry name" value="bZIP_plant_GBF1"/>
</dbReference>
<dbReference type="GO" id="GO:0005634">
    <property type="term" value="C:nucleus"/>
    <property type="evidence" value="ECO:0007669"/>
    <property type="project" value="UniProtKB-SubCell"/>
</dbReference>
<dbReference type="PROSITE" id="PS50217">
    <property type="entry name" value="BZIP"/>
    <property type="match status" value="1"/>
</dbReference>
<reference evidence="9" key="1">
    <citation type="submission" date="2022-12" db="EMBL/GenBank/DDBJ databases">
        <title>Draft genome assemblies for two species of Escallonia (Escalloniales).</title>
        <authorList>
            <person name="Chanderbali A."/>
            <person name="Dervinis C."/>
            <person name="Anghel I."/>
            <person name="Soltis D."/>
            <person name="Soltis P."/>
            <person name="Zapata F."/>
        </authorList>
    </citation>
    <scope>NUCLEOTIDE SEQUENCE</scope>
    <source>
        <strain evidence="9">UCBG64.0493</strain>
        <tissue evidence="9">Leaf</tissue>
    </source>
</reference>
<proteinExistence type="predicted"/>
<dbReference type="EMBL" id="JAVXUP010001850">
    <property type="protein sequence ID" value="KAK3007533.1"/>
    <property type="molecule type" value="Genomic_DNA"/>
</dbReference>
<feature type="compositionally biased region" description="Polar residues" evidence="7">
    <location>
        <begin position="137"/>
        <end position="151"/>
    </location>
</feature>
<dbReference type="SUPFAM" id="SSF57959">
    <property type="entry name" value="Leucine zipper domain"/>
    <property type="match status" value="1"/>
</dbReference>
<dbReference type="GO" id="GO:0003677">
    <property type="term" value="F:DNA binding"/>
    <property type="evidence" value="ECO:0007669"/>
    <property type="project" value="UniProtKB-KW"/>
</dbReference>
<comment type="subcellular location">
    <subcellularLocation>
        <location evidence="1">Nucleus</location>
    </subcellularLocation>
</comment>
<evidence type="ECO:0000256" key="1">
    <source>
        <dbReference type="ARBA" id="ARBA00004123"/>
    </source>
</evidence>
<dbReference type="FunFam" id="1.20.5.170:FF:000020">
    <property type="entry name" value="BZIP transcription factor"/>
    <property type="match status" value="1"/>
</dbReference>
<evidence type="ECO:0000256" key="2">
    <source>
        <dbReference type="ARBA" id="ARBA00023015"/>
    </source>
</evidence>
<evidence type="ECO:0000259" key="8">
    <source>
        <dbReference type="PROSITE" id="PS50217"/>
    </source>
</evidence>
<evidence type="ECO:0000256" key="7">
    <source>
        <dbReference type="SAM" id="MobiDB-lite"/>
    </source>
</evidence>
<keyword evidence="3" id="KW-0238">DNA-binding</keyword>
<evidence type="ECO:0000313" key="10">
    <source>
        <dbReference type="Proteomes" id="UP001188597"/>
    </source>
</evidence>
<dbReference type="CDD" id="cd14702">
    <property type="entry name" value="bZIP_plant_GBF1"/>
    <property type="match status" value="1"/>
</dbReference>
<evidence type="ECO:0000256" key="3">
    <source>
        <dbReference type="ARBA" id="ARBA00023125"/>
    </source>
</evidence>
<dbReference type="Pfam" id="PF00170">
    <property type="entry name" value="bZIP_1"/>
    <property type="match status" value="1"/>
</dbReference>
<dbReference type="InterPro" id="IPR046347">
    <property type="entry name" value="bZIP_sf"/>
</dbReference>
<dbReference type="InterPro" id="IPR004827">
    <property type="entry name" value="bZIP"/>
</dbReference>
<dbReference type="SMART" id="SM00338">
    <property type="entry name" value="BRLZ"/>
    <property type="match status" value="1"/>
</dbReference>
<dbReference type="Proteomes" id="UP001188597">
    <property type="component" value="Unassembled WGS sequence"/>
</dbReference>
<evidence type="ECO:0000256" key="5">
    <source>
        <dbReference type="ARBA" id="ARBA00023242"/>
    </source>
</evidence>
<evidence type="ECO:0000256" key="6">
    <source>
        <dbReference type="SAM" id="Coils"/>
    </source>
</evidence>
<evidence type="ECO:0000256" key="4">
    <source>
        <dbReference type="ARBA" id="ARBA00023163"/>
    </source>
</evidence>
<sequence>MDKKDSTIFTAGDMNRSASELALEELFKHSSTVADIADVKDDKIRSQNQSQRAPAVFAYTDGLFGVHDNTKRVADLSFPFRNQQEMMNGFSSCGGLTGAPQWSQNLTSKHSNISVTVDFQSSVCVGSPTSAIKPESRNNQAMGATSGSSPEQSDDDDLDMEAGSCEQSTDPVDIKRIKRMVSNRESARRSRRRKQAHLADLEQQVDQLRGENSSLFKQLTDATQQFKDATTNNRVLKSDVEALRAKVKLAEDVVARGSGSITSSLNHLLQNHLSAPQPFSSHNMCRVGNVSPMITVHADDSSYPGLTTSGQHPTLGLENFDNLNGSMKNGVMSDSVSCTSDVWSWESSVPTLSK</sequence>
<dbReference type="GO" id="GO:0046983">
    <property type="term" value="F:protein dimerization activity"/>
    <property type="evidence" value="ECO:0007669"/>
    <property type="project" value="UniProtKB-ARBA"/>
</dbReference>
<dbReference type="Gene3D" id="1.20.5.170">
    <property type="match status" value="1"/>
</dbReference>